<organism evidence="1 2">
    <name type="scientific">Zosterops borbonicus</name>
    <dbReference type="NCBI Taxonomy" id="364589"/>
    <lineage>
        <taxon>Eukaryota</taxon>
        <taxon>Metazoa</taxon>
        <taxon>Chordata</taxon>
        <taxon>Craniata</taxon>
        <taxon>Vertebrata</taxon>
        <taxon>Euteleostomi</taxon>
        <taxon>Archelosauria</taxon>
        <taxon>Archosauria</taxon>
        <taxon>Dinosauria</taxon>
        <taxon>Saurischia</taxon>
        <taxon>Theropoda</taxon>
        <taxon>Coelurosauria</taxon>
        <taxon>Aves</taxon>
        <taxon>Neognathae</taxon>
        <taxon>Neoaves</taxon>
        <taxon>Telluraves</taxon>
        <taxon>Australaves</taxon>
        <taxon>Passeriformes</taxon>
        <taxon>Sylvioidea</taxon>
        <taxon>Zosteropidae</taxon>
        <taxon>Zosterops</taxon>
    </lineage>
</organism>
<sequence length="190" mass="20977">MFENFFHEEILAVAQNEPPLAQLEAISYCPVAGFLGEETDPHMATALFQVVVESNTVSPDSPFLQAEHLHLPQPTPHVTYLRPFTNSIVLLWVLSNTSVLSCNEGLRTGHRIQGDIEGGIEGTLSSIAEDMELCGAIDMLEARDTIQKDLYSLEWWVSSNLTGFSKTQCKVLQLGQGNHNPKVKAGQRVD</sequence>
<reference evidence="1" key="1">
    <citation type="submission" date="2019-04" db="EMBL/GenBank/DDBJ databases">
        <title>Genome assembly of Zosterops borbonicus 15179.</title>
        <authorList>
            <person name="Leroy T."/>
            <person name="Anselmetti Y."/>
            <person name="Tilak M.-K."/>
            <person name="Nabholz B."/>
        </authorList>
    </citation>
    <scope>NUCLEOTIDE SEQUENCE</scope>
    <source>
        <strain evidence="1">HGM_15179</strain>
        <tissue evidence="1">Muscle</tissue>
    </source>
</reference>
<keyword evidence="2" id="KW-1185">Reference proteome</keyword>
<comment type="caution">
    <text evidence="1">The sequence shown here is derived from an EMBL/GenBank/DDBJ whole genome shotgun (WGS) entry which is preliminary data.</text>
</comment>
<dbReference type="Proteomes" id="UP000796761">
    <property type="component" value="Unassembled WGS sequence"/>
</dbReference>
<evidence type="ECO:0000313" key="1">
    <source>
        <dbReference type="EMBL" id="TRZ19794.1"/>
    </source>
</evidence>
<gene>
    <name evidence="1" type="ORF">HGM15179_007312</name>
</gene>
<evidence type="ECO:0000313" key="2">
    <source>
        <dbReference type="Proteomes" id="UP000796761"/>
    </source>
</evidence>
<protein>
    <submittedName>
        <fullName evidence="1">Uncharacterized protein</fullName>
    </submittedName>
</protein>
<name>A0A8K1GLB9_9PASS</name>
<dbReference type="EMBL" id="SWJQ01000173">
    <property type="protein sequence ID" value="TRZ19794.1"/>
    <property type="molecule type" value="Genomic_DNA"/>
</dbReference>
<dbReference type="OrthoDB" id="10056483at2759"/>
<dbReference type="AlphaFoldDB" id="A0A8K1GLB9"/>
<accession>A0A8K1GLB9</accession>
<proteinExistence type="predicted"/>